<evidence type="ECO:0000313" key="3">
    <source>
        <dbReference type="Proteomes" id="UP000517694"/>
    </source>
</evidence>
<dbReference type="Pfam" id="PF23213">
    <property type="entry name" value="DUF7065"/>
    <property type="match status" value="1"/>
</dbReference>
<dbReference type="SUPFAM" id="SSF159245">
    <property type="entry name" value="AttH-like"/>
    <property type="match status" value="1"/>
</dbReference>
<dbReference type="AlphaFoldDB" id="A0A7X1HXF2"/>
<evidence type="ECO:0000259" key="1">
    <source>
        <dbReference type="Pfam" id="PF23213"/>
    </source>
</evidence>
<protein>
    <recommendedName>
        <fullName evidence="1">DUF7065 domain-containing protein</fullName>
    </recommendedName>
</protein>
<accession>A0A7X1HXF2</accession>
<dbReference type="RefSeq" id="WP_185947033.1">
    <property type="nucleotide sequence ID" value="NZ_JACMHY010000002.1"/>
</dbReference>
<feature type="domain" description="DUF7065" evidence="1">
    <location>
        <begin position="113"/>
        <end position="184"/>
    </location>
</feature>
<proteinExistence type="predicted"/>
<dbReference type="EMBL" id="JACMHY010000002">
    <property type="protein sequence ID" value="MBC2864960.1"/>
    <property type="molecule type" value="Genomic_DNA"/>
</dbReference>
<name>A0A7X1HXF2_9ACTN</name>
<dbReference type="Proteomes" id="UP000517694">
    <property type="component" value="Unassembled WGS sequence"/>
</dbReference>
<organism evidence="2 3">
    <name type="scientific">Streptomyces mexicanus</name>
    <dbReference type="NCBI Taxonomy" id="178566"/>
    <lineage>
        <taxon>Bacteria</taxon>
        <taxon>Bacillati</taxon>
        <taxon>Actinomycetota</taxon>
        <taxon>Actinomycetes</taxon>
        <taxon>Kitasatosporales</taxon>
        <taxon>Streptomycetaceae</taxon>
        <taxon>Streptomyces</taxon>
    </lineage>
</organism>
<gene>
    <name evidence="2" type="ORF">H1R13_08090</name>
</gene>
<sequence>MTAPTGRASLPSFGVDDDRLHAPGEKHSWTETSWWSFNVPERALAGWLYVQIRPHQNTTSGGAFVYDATSPLPWQLPFYAMFDHQRLPADFDLTHARLPSGVSVDCVEPGMVYDLGYRFRDETDFVASLRFDGLIPPFPYLSGTPPFSASSHFDQPGRLTGTLHLRGERIEVDCFSLRDRSWGPLPEHWGRGGRMSYAFATMDARNGLLAFCHPVGDDPFTDTESVTTGYLLMDGEVSRLTGGSRKSARDPVTRMVRTIDLELHDELGRTVHAHGEARSAMVLSRHRVTFNTLLEWTDSAGNVGWGEDQDLWPVALLADSARSRS</sequence>
<keyword evidence="3" id="KW-1185">Reference proteome</keyword>
<dbReference type="InterPro" id="IPR055493">
    <property type="entry name" value="DUF7065"/>
</dbReference>
<reference evidence="2 3" key="1">
    <citation type="submission" date="2020-08" db="EMBL/GenBank/DDBJ databases">
        <title>Whole-Genome Sequence of French Clinical Streptomyces mexicanus Strain Q0842.</title>
        <authorList>
            <person name="Boxberger M."/>
            <person name="La Scola B."/>
        </authorList>
    </citation>
    <scope>NUCLEOTIDE SEQUENCE [LARGE SCALE GENOMIC DNA]</scope>
    <source>
        <strain evidence="2 3">Marseille-Q0842</strain>
    </source>
</reference>
<evidence type="ECO:0000313" key="2">
    <source>
        <dbReference type="EMBL" id="MBC2864960.1"/>
    </source>
</evidence>
<comment type="caution">
    <text evidence="2">The sequence shown here is derived from an EMBL/GenBank/DDBJ whole genome shotgun (WGS) entry which is preliminary data.</text>
</comment>